<dbReference type="GeneID" id="5016701"/>
<organism evidence="2 3">
    <name type="scientific">Paramecium tetraurelia</name>
    <dbReference type="NCBI Taxonomy" id="5888"/>
    <lineage>
        <taxon>Eukaryota</taxon>
        <taxon>Sar</taxon>
        <taxon>Alveolata</taxon>
        <taxon>Ciliophora</taxon>
        <taxon>Intramacronucleata</taxon>
        <taxon>Oligohymenophorea</taxon>
        <taxon>Peniculida</taxon>
        <taxon>Parameciidae</taxon>
        <taxon>Paramecium</taxon>
    </lineage>
</organism>
<dbReference type="KEGG" id="ptm:GSPATT00033372001"/>
<evidence type="ECO:0000313" key="3">
    <source>
        <dbReference type="Proteomes" id="UP000000600"/>
    </source>
</evidence>
<dbReference type="AlphaFoldDB" id="A0BYA2"/>
<sequence>MELWLNEYLYNAFFNSLFYQQSLEDSIESQVLHSLQYNGAQNASKVAMRSAKNVKQLIIIQTVIVHNILLLIYKLKQMIFETYKMILWILLIKYLTIQTPAETLQPLNKNQGKILAKMKPTINKLKIAQQSFKLKIYQTKNLLSSFQLQDSKYVGFPIGISFGISLLSIIVTERKSLFELNCDSEWVFFSA</sequence>
<keyword evidence="1" id="KW-1133">Transmembrane helix</keyword>
<dbReference type="Proteomes" id="UP000000600">
    <property type="component" value="Unassembled WGS sequence"/>
</dbReference>
<name>A0BYA2_PARTE</name>
<evidence type="ECO:0000313" key="2">
    <source>
        <dbReference type="EMBL" id="CAK63519.1"/>
    </source>
</evidence>
<feature type="transmembrane region" description="Helical" evidence="1">
    <location>
        <begin position="153"/>
        <end position="171"/>
    </location>
</feature>
<dbReference type="EMBL" id="CT868026">
    <property type="protein sequence ID" value="CAK63519.1"/>
    <property type="molecule type" value="Genomic_DNA"/>
</dbReference>
<keyword evidence="3" id="KW-1185">Reference proteome</keyword>
<keyword evidence="1" id="KW-0812">Transmembrane</keyword>
<dbReference type="RefSeq" id="XP_001430917.1">
    <property type="nucleotide sequence ID" value="XM_001430880.1"/>
</dbReference>
<proteinExistence type="predicted"/>
<dbReference type="InParanoid" id="A0BYA2"/>
<reference evidence="2 3" key="1">
    <citation type="journal article" date="2006" name="Nature">
        <title>Global trends of whole-genome duplications revealed by the ciliate Paramecium tetraurelia.</title>
        <authorList>
            <consortium name="Genoscope"/>
            <person name="Aury J.-M."/>
            <person name="Jaillon O."/>
            <person name="Duret L."/>
            <person name="Noel B."/>
            <person name="Jubin C."/>
            <person name="Porcel B.M."/>
            <person name="Segurens B."/>
            <person name="Daubin V."/>
            <person name="Anthouard V."/>
            <person name="Aiach N."/>
            <person name="Arnaiz O."/>
            <person name="Billaut A."/>
            <person name="Beisson J."/>
            <person name="Blanc I."/>
            <person name="Bouhouche K."/>
            <person name="Camara F."/>
            <person name="Duharcourt S."/>
            <person name="Guigo R."/>
            <person name="Gogendeau D."/>
            <person name="Katinka M."/>
            <person name="Keller A.-M."/>
            <person name="Kissmehl R."/>
            <person name="Klotz C."/>
            <person name="Koll F."/>
            <person name="Le Moue A."/>
            <person name="Lepere C."/>
            <person name="Malinsky S."/>
            <person name="Nowacki M."/>
            <person name="Nowak J.K."/>
            <person name="Plattner H."/>
            <person name="Poulain J."/>
            <person name="Ruiz F."/>
            <person name="Serrano V."/>
            <person name="Zagulski M."/>
            <person name="Dessen P."/>
            <person name="Betermier M."/>
            <person name="Weissenbach J."/>
            <person name="Scarpelli C."/>
            <person name="Schachter V."/>
            <person name="Sperling L."/>
            <person name="Meyer E."/>
            <person name="Cohen J."/>
            <person name="Wincker P."/>
        </authorList>
    </citation>
    <scope>NUCLEOTIDE SEQUENCE [LARGE SCALE GENOMIC DNA]</scope>
    <source>
        <strain evidence="2 3">Stock d4-2</strain>
    </source>
</reference>
<evidence type="ECO:0000256" key="1">
    <source>
        <dbReference type="SAM" id="Phobius"/>
    </source>
</evidence>
<keyword evidence="1" id="KW-0472">Membrane</keyword>
<feature type="transmembrane region" description="Helical" evidence="1">
    <location>
        <begin position="54"/>
        <end position="73"/>
    </location>
</feature>
<accession>A0BYA2</accession>
<gene>
    <name evidence="2" type="ORF">GSPATT00033372001</name>
</gene>
<evidence type="ECO:0008006" key="4">
    <source>
        <dbReference type="Google" id="ProtNLM"/>
    </source>
</evidence>
<dbReference type="HOGENOM" id="CLU_1424013_0_0_1"/>
<protein>
    <recommendedName>
        <fullName evidence="4">Transmembrane protein</fullName>
    </recommendedName>
</protein>